<reference evidence="8 9" key="1">
    <citation type="submission" date="2016-04" db="EMBL/GenBank/DDBJ databases">
        <title>Draft genome sequence of Aeribacillus pallidus 8m3 from petroleum reservoir.</title>
        <authorList>
            <person name="Poltaraus A.B."/>
            <person name="Nazina T.N."/>
            <person name="Tourova T.P."/>
            <person name="Malakho S.M."/>
            <person name="Korshunova A.V."/>
            <person name="Sokolova D.S."/>
        </authorList>
    </citation>
    <scope>NUCLEOTIDE SEQUENCE [LARGE SCALE GENOMIC DNA]</scope>
    <source>
        <strain evidence="8 9">8m3</strain>
    </source>
</reference>
<keyword evidence="3" id="KW-0255">Endonuclease</keyword>
<dbReference type="STRING" id="33936.AZI98_11630"/>
<evidence type="ECO:0000256" key="2">
    <source>
        <dbReference type="ARBA" id="ARBA00022722"/>
    </source>
</evidence>
<dbReference type="EMBL" id="LWBR01000035">
    <property type="protein sequence ID" value="KZN95722.1"/>
    <property type="molecule type" value="Genomic_DNA"/>
</dbReference>
<evidence type="ECO:0000256" key="5">
    <source>
        <dbReference type="ARBA" id="ARBA00035648"/>
    </source>
</evidence>
<accession>A0A164C0T3</accession>
<organism evidence="8 9">
    <name type="scientific">Aeribacillus pallidus</name>
    <dbReference type="NCBI Taxonomy" id="33936"/>
    <lineage>
        <taxon>Bacteria</taxon>
        <taxon>Bacillati</taxon>
        <taxon>Bacillota</taxon>
        <taxon>Bacilli</taxon>
        <taxon>Bacillales</taxon>
        <taxon>Bacillaceae</taxon>
        <taxon>Aeribacillus</taxon>
    </lineage>
</organism>
<comment type="cofactor">
    <cofactor evidence="1">
        <name>a divalent metal cation</name>
        <dbReference type="ChEBI" id="CHEBI:60240"/>
    </cofactor>
</comment>
<dbReference type="InterPro" id="IPR005229">
    <property type="entry name" value="YicC/YloC-like"/>
</dbReference>
<dbReference type="PANTHER" id="PTHR30636">
    <property type="entry name" value="UPF0701 PROTEIN YICC"/>
    <property type="match status" value="1"/>
</dbReference>
<feature type="domain" description="Endoribonuclease YicC-like C-terminal" evidence="7">
    <location>
        <begin position="173"/>
        <end position="291"/>
    </location>
</feature>
<dbReference type="GO" id="GO:0016787">
    <property type="term" value="F:hydrolase activity"/>
    <property type="evidence" value="ECO:0007669"/>
    <property type="project" value="UniProtKB-KW"/>
</dbReference>
<dbReference type="Proteomes" id="UP000076476">
    <property type="component" value="Unassembled WGS sequence"/>
</dbReference>
<keyword evidence="9" id="KW-1185">Reference proteome</keyword>
<name>A0A161Y258_9BACI</name>
<protein>
    <submittedName>
        <fullName evidence="8">Uncharacterized protein</fullName>
    </submittedName>
</protein>
<evidence type="ECO:0000313" key="9">
    <source>
        <dbReference type="Proteomes" id="UP000076476"/>
    </source>
</evidence>
<comment type="similarity">
    <text evidence="5">Belongs to the YicC/YloC family.</text>
</comment>
<evidence type="ECO:0000259" key="7">
    <source>
        <dbReference type="Pfam" id="PF08340"/>
    </source>
</evidence>
<dbReference type="RefSeq" id="WP_063388457.1">
    <property type="nucleotide sequence ID" value="NZ_LVHY01000001.1"/>
</dbReference>
<dbReference type="OrthoDB" id="9771229at2"/>
<dbReference type="Pfam" id="PF03755">
    <property type="entry name" value="YicC-like_N"/>
    <property type="match status" value="1"/>
</dbReference>
<dbReference type="NCBIfam" id="TIGR00255">
    <property type="entry name" value="YicC/YloC family endoribonuclease"/>
    <property type="match status" value="1"/>
</dbReference>
<evidence type="ECO:0000256" key="3">
    <source>
        <dbReference type="ARBA" id="ARBA00022759"/>
    </source>
</evidence>
<proteinExistence type="inferred from homology"/>
<gene>
    <name evidence="8" type="ORF">AZI98_11630</name>
</gene>
<accession>A0A161Y258</accession>
<dbReference type="GeneID" id="301126507"/>
<evidence type="ECO:0000256" key="4">
    <source>
        <dbReference type="ARBA" id="ARBA00022801"/>
    </source>
</evidence>
<keyword evidence="4" id="KW-0378">Hydrolase</keyword>
<dbReference type="AlphaFoldDB" id="A0A161Y258"/>
<dbReference type="GO" id="GO:0004521">
    <property type="term" value="F:RNA endonuclease activity"/>
    <property type="evidence" value="ECO:0007669"/>
    <property type="project" value="InterPro"/>
</dbReference>
<keyword evidence="2" id="KW-0540">Nuclease</keyword>
<evidence type="ECO:0000256" key="1">
    <source>
        <dbReference type="ARBA" id="ARBA00001968"/>
    </source>
</evidence>
<evidence type="ECO:0000259" key="6">
    <source>
        <dbReference type="Pfam" id="PF03755"/>
    </source>
</evidence>
<dbReference type="PANTHER" id="PTHR30636:SF3">
    <property type="entry name" value="UPF0701 PROTEIN YICC"/>
    <property type="match status" value="1"/>
</dbReference>
<evidence type="ECO:0000313" key="8">
    <source>
        <dbReference type="EMBL" id="KZN95722.1"/>
    </source>
</evidence>
<comment type="caution">
    <text evidence="8">The sequence shown here is derived from an EMBL/GenBank/DDBJ whole genome shotgun (WGS) entry which is preliminary data.</text>
</comment>
<sequence>MVLSMTGFGRSVKTVQQMQITVEMRSVNHRFCEISVRMPKNFFSLEEKIKKAVQSYINRGRVELYITVSGEGLFSRTLNVDWSLAAQYIDALNEMKRRFHIDDSIRFMHLLHDEHIFEIQEVANENEELECMMLEAVHEAANQLLEMRAAEGSKLKEDLLKHLEALEQIIEHIQSRASIVASNYRDKLQKRLSEFITGNIDENRILLEVAIFADKSDITEELTRLESHLSQFRKTIEKDEPIGRKLDFIVQEMSREANTIGAKGNDSAISAFVVELKTVIEKLKEQVQNIE</sequence>
<dbReference type="InterPro" id="IPR013527">
    <property type="entry name" value="YicC-like_N"/>
</dbReference>
<feature type="domain" description="Endoribonuclease YicC-like N-terminal" evidence="6">
    <location>
        <begin position="3"/>
        <end position="156"/>
    </location>
</feature>
<dbReference type="Pfam" id="PF08340">
    <property type="entry name" value="YicC-like_C"/>
    <property type="match status" value="1"/>
</dbReference>
<dbReference type="InterPro" id="IPR013551">
    <property type="entry name" value="YicC-like_C"/>
</dbReference>